<sequence>MADAAEASGPAVEAALLHLRALLARQAAGRDAPATRLPAERDLAAAIGVSRPTLRRALQVLEDEGLIWRHVGRGTFAGPRADRVEVAIPAAALSADPAQVMAARRALEPGLAAAAAGIGLDTAARADLAAIGARTRTAQNWREYEVADTEFHLAVARLAGNPVLLLLAETLHLVRRTATWTRARGNAPAPPQDHHSFAEHDRIVAAIAARDPDAAHAAMTAHLDSVGSRFRVADAPSDGV</sequence>
<evidence type="ECO:0000313" key="6">
    <source>
        <dbReference type="Proteomes" id="UP000631694"/>
    </source>
</evidence>
<gene>
    <name evidence="5" type="ORF">I5731_17385</name>
</gene>
<dbReference type="InterPro" id="IPR036390">
    <property type="entry name" value="WH_DNA-bd_sf"/>
</dbReference>
<keyword evidence="1" id="KW-0805">Transcription regulation</keyword>
<name>A0A931I3J1_9HYPH</name>
<evidence type="ECO:0000313" key="5">
    <source>
        <dbReference type="EMBL" id="MBH0239597.1"/>
    </source>
</evidence>
<dbReference type="Pfam" id="PF07729">
    <property type="entry name" value="FCD"/>
    <property type="match status" value="1"/>
</dbReference>
<dbReference type="AlphaFoldDB" id="A0A931I3J1"/>
<evidence type="ECO:0000256" key="3">
    <source>
        <dbReference type="ARBA" id="ARBA00023163"/>
    </source>
</evidence>
<organism evidence="5 6">
    <name type="scientific">Methylobrevis albus</name>
    <dbReference type="NCBI Taxonomy" id="2793297"/>
    <lineage>
        <taxon>Bacteria</taxon>
        <taxon>Pseudomonadati</taxon>
        <taxon>Pseudomonadota</taxon>
        <taxon>Alphaproteobacteria</taxon>
        <taxon>Hyphomicrobiales</taxon>
        <taxon>Pleomorphomonadaceae</taxon>
        <taxon>Methylobrevis</taxon>
    </lineage>
</organism>
<dbReference type="EMBL" id="JADZLT010000055">
    <property type="protein sequence ID" value="MBH0239597.1"/>
    <property type="molecule type" value="Genomic_DNA"/>
</dbReference>
<proteinExistence type="predicted"/>
<comment type="caution">
    <text evidence="5">The sequence shown here is derived from an EMBL/GenBank/DDBJ whole genome shotgun (WGS) entry which is preliminary data.</text>
</comment>
<evidence type="ECO:0000256" key="2">
    <source>
        <dbReference type="ARBA" id="ARBA00023125"/>
    </source>
</evidence>
<dbReference type="SMART" id="SM00345">
    <property type="entry name" value="HTH_GNTR"/>
    <property type="match status" value="1"/>
</dbReference>
<feature type="domain" description="HTH gntR-type" evidence="4">
    <location>
        <begin position="12"/>
        <end position="80"/>
    </location>
</feature>
<keyword evidence="6" id="KW-1185">Reference proteome</keyword>
<dbReference type="InterPro" id="IPR011711">
    <property type="entry name" value="GntR_C"/>
</dbReference>
<keyword evidence="2" id="KW-0238">DNA-binding</keyword>
<dbReference type="PANTHER" id="PTHR43537:SF5">
    <property type="entry name" value="UXU OPERON TRANSCRIPTIONAL REGULATOR"/>
    <property type="match status" value="1"/>
</dbReference>
<evidence type="ECO:0000259" key="4">
    <source>
        <dbReference type="PROSITE" id="PS50949"/>
    </source>
</evidence>
<dbReference type="InterPro" id="IPR036388">
    <property type="entry name" value="WH-like_DNA-bd_sf"/>
</dbReference>
<dbReference type="PROSITE" id="PS50949">
    <property type="entry name" value="HTH_GNTR"/>
    <property type="match status" value="1"/>
</dbReference>
<accession>A0A931I3J1</accession>
<dbReference type="Proteomes" id="UP000631694">
    <property type="component" value="Unassembled WGS sequence"/>
</dbReference>
<dbReference type="PRINTS" id="PR00035">
    <property type="entry name" value="HTHGNTR"/>
</dbReference>
<dbReference type="Pfam" id="PF00392">
    <property type="entry name" value="GntR"/>
    <property type="match status" value="1"/>
</dbReference>
<reference evidence="5" key="1">
    <citation type="submission" date="2020-12" db="EMBL/GenBank/DDBJ databases">
        <title>Methylobrevis albus sp. nov., isolated from fresh water lack sediment.</title>
        <authorList>
            <person name="Zou Q."/>
        </authorList>
    </citation>
    <scope>NUCLEOTIDE SEQUENCE</scope>
    <source>
        <strain evidence="5">L22</strain>
    </source>
</reference>
<dbReference type="GO" id="GO:0003677">
    <property type="term" value="F:DNA binding"/>
    <property type="evidence" value="ECO:0007669"/>
    <property type="project" value="UniProtKB-KW"/>
</dbReference>
<dbReference type="SMART" id="SM00895">
    <property type="entry name" value="FCD"/>
    <property type="match status" value="1"/>
</dbReference>
<dbReference type="Gene3D" id="1.20.120.530">
    <property type="entry name" value="GntR ligand-binding domain-like"/>
    <property type="match status" value="1"/>
</dbReference>
<dbReference type="GO" id="GO:0003700">
    <property type="term" value="F:DNA-binding transcription factor activity"/>
    <property type="evidence" value="ECO:0007669"/>
    <property type="project" value="InterPro"/>
</dbReference>
<dbReference type="RefSeq" id="WP_197312676.1">
    <property type="nucleotide sequence ID" value="NZ_JADZLT010000055.1"/>
</dbReference>
<dbReference type="Gene3D" id="1.10.10.10">
    <property type="entry name" value="Winged helix-like DNA-binding domain superfamily/Winged helix DNA-binding domain"/>
    <property type="match status" value="1"/>
</dbReference>
<dbReference type="SUPFAM" id="SSF48008">
    <property type="entry name" value="GntR ligand-binding domain-like"/>
    <property type="match status" value="1"/>
</dbReference>
<dbReference type="PANTHER" id="PTHR43537">
    <property type="entry name" value="TRANSCRIPTIONAL REGULATOR, GNTR FAMILY"/>
    <property type="match status" value="1"/>
</dbReference>
<protein>
    <submittedName>
        <fullName evidence="5">FadR family transcriptional regulator</fullName>
    </submittedName>
</protein>
<dbReference type="InterPro" id="IPR000524">
    <property type="entry name" value="Tscrpt_reg_HTH_GntR"/>
</dbReference>
<dbReference type="InterPro" id="IPR008920">
    <property type="entry name" value="TF_FadR/GntR_C"/>
</dbReference>
<keyword evidence="3" id="KW-0804">Transcription</keyword>
<dbReference type="SUPFAM" id="SSF46785">
    <property type="entry name" value="Winged helix' DNA-binding domain"/>
    <property type="match status" value="1"/>
</dbReference>
<evidence type="ECO:0000256" key="1">
    <source>
        <dbReference type="ARBA" id="ARBA00023015"/>
    </source>
</evidence>
<dbReference type="CDD" id="cd07377">
    <property type="entry name" value="WHTH_GntR"/>
    <property type="match status" value="1"/>
</dbReference>